<reference evidence="2 3" key="1">
    <citation type="submission" date="2019-10" db="EMBL/GenBank/DDBJ databases">
        <authorList>
            <person name="Karimi E."/>
        </authorList>
    </citation>
    <scope>NUCLEOTIDE SEQUENCE [LARGE SCALE GENOMIC DNA]</scope>
    <source>
        <strain evidence="2">Aeromonas sp. 8C</strain>
    </source>
</reference>
<dbReference type="AlphaFoldDB" id="A0A653LC80"/>
<evidence type="ECO:0000256" key="1">
    <source>
        <dbReference type="SAM" id="MobiDB-lite"/>
    </source>
</evidence>
<feature type="region of interest" description="Disordered" evidence="1">
    <location>
        <begin position="52"/>
        <end position="72"/>
    </location>
</feature>
<gene>
    <name evidence="2" type="ORF">AERO8C_70590</name>
</gene>
<organism evidence="2 3">
    <name type="scientific">Aeromonas veronii</name>
    <dbReference type="NCBI Taxonomy" id="654"/>
    <lineage>
        <taxon>Bacteria</taxon>
        <taxon>Pseudomonadati</taxon>
        <taxon>Pseudomonadota</taxon>
        <taxon>Gammaproteobacteria</taxon>
        <taxon>Aeromonadales</taxon>
        <taxon>Aeromonadaceae</taxon>
        <taxon>Aeromonas</taxon>
    </lineage>
</organism>
<evidence type="ECO:0000313" key="3">
    <source>
        <dbReference type="Proteomes" id="UP000439123"/>
    </source>
</evidence>
<protein>
    <submittedName>
        <fullName evidence="2">Uncharacterized protein</fullName>
    </submittedName>
</protein>
<dbReference type="EMBL" id="CABWLC010000020">
    <property type="protein sequence ID" value="VXA88961.1"/>
    <property type="molecule type" value="Genomic_DNA"/>
</dbReference>
<sequence length="72" mass="8114">MRLPSQKTNLKTNPLISVSYLVSRESSIILAWLRVRLKAPASYSRYGRSLTRVSPPKTGQENGSILTLRLKN</sequence>
<dbReference type="Proteomes" id="UP000439123">
    <property type="component" value="Unassembled WGS sequence"/>
</dbReference>
<evidence type="ECO:0000313" key="2">
    <source>
        <dbReference type="EMBL" id="VXA88961.1"/>
    </source>
</evidence>
<proteinExistence type="predicted"/>
<accession>A0A653LC80</accession>
<name>A0A653LC80_AERVE</name>